<sequence>KELLYISSSPARHQGKSRVEESGKWEEENMPEGKIAGGGVGQIAWRKSHGRGSREENMPEGQRIPTTKKNVCRLSEDQDARKHVGE</sequence>
<accession>A0AA38C3U6</accession>
<proteinExistence type="predicted"/>
<dbReference type="Proteomes" id="UP000824469">
    <property type="component" value="Unassembled WGS sequence"/>
</dbReference>
<keyword evidence="3" id="KW-1185">Reference proteome</keyword>
<feature type="non-terminal residue" evidence="2">
    <location>
        <position position="1"/>
    </location>
</feature>
<feature type="non-terminal residue" evidence="2">
    <location>
        <position position="86"/>
    </location>
</feature>
<organism evidence="2 3">
    <name type="scientific">Taxus chinensis</name>
    <name type="common">Chinese yew</name>
    <name type="synonym">Taxus wallichiana var. chinensis</name>
    <dbReference type="NCBI Taxonomy" id="29808"/>
    <lineage>
        <taxon>Eukaryota</taxon>
        <taxon>Viridiplantae</taxon>
        <taxon>Streptophyta</taxon>
        <taxon>Embryophyta</taxon>
        <taxon>Tracheophyta</taxon>
        <taxon>Spermatophyta</taxon>
        <taxon>Pinopsida</taxon>
        <taxon>Pinidae</taxon>
        <taxon>Conifers II</taxon>
        <taxon>Cupressales</taxon>
        <taxon>Taxaceae</taxon>
        <taxon>Taxus</taxon>
    </lineage>
</organism>
<feature type="compositionally biased region" description="Polar residues" evidence="1">
    <location>
        <begin position="1"/>
        <end position="11"/>
    </location>
</feature>
<reference evidence="2 3" key="1">
    <citation type="journal article" date="2021" name="Nat. Plants">
        <title>The Taxus genome provides insights into paclitaxel biosynthesis.</title>
        <authorList>
            <person name="Xiong X."/>
            <person name="Gou J."/>
            <person name="Liao Q."/>
            <person name="Li Y."/>
            <person name="Zhou Q."/>
            <person name="Bi G."/>
            <person name="Li C."/>
            <person name="Du R."/>
            <person name="Wang X."/>
            <person name="Sun T."/>
            <person name="Guo L."/>
            <person name="Liang H."/>
            <person name="Lu P."/>
            <person name="Wu Y."/>
            <person name="Zhang Z."/>
            <person name="Ro D.K."/>
            <person name="Shang Y."/>
            <person name="Huang S."/>
            <person name="Yan J."/>
        </authorList>
    </citation>
    <scope>NUCLEOTIDE SEQUENCE [LARGE SCALE GENOMIC DNA]</scope>
    <source>
        <strain evidence="2">Ta-2019</strain>
    </source>
</reference>
<evidence type="ECO:0000313" key="2">
    <source>
        <dbReference type="EMBL" id="KAH9289819.1"/>
    </source>
</evidence>
<dbReference type="AlphaFoldDB" id="A0AA38C3U6"/>
<protein>
    <submittedName>
        <fullName evidence="2">Uncharacterized protein</fullName>
    </submittedName>
</protein>
<evidence type="ECO:0000256" key="1">
    <source>
        <dbReference type="SAM" id="MobiDB-lite"/>
    </source>
</evidence>
<comment type="caution">
    <text evidence="2">The sequence shown here is derived from an EMBL/GenBank/DDBJ whole genome shotgun (WGS) entry which is preliminary data.</text>
</comment>
<feature type="region of interest" description="Disordered" evidence="1">
    <location>
        <begin position="1"/>
        <end position="86"/>
    </location>
</feature>
<feature type="compositionally biased region" description="Basic and acidic residues" evidence="1">
    <location>
        <begin position="74"/>
        <end position="86"/>
    </location>
</feature>
<gene>
    <name evidence="2" type="ORF">KI387_033936</name>
</gene>
<feature type="compositionally biased region" description="Basic and acidic residues" evidence="1">
    <location>
        <begin position="17"/>
        <end position="27"/>
    </location>
</feature>
<dbReference type="EMBL" id="JAHRHJ020003813">
    <property type="protein sequence ID" value="KAH9289819.1"/>
    <property type="molecule type" value="Genomic_DNA"/>
</dbReference>
<name>A0AA38C3U6_TAXCH</name>
<evidence type="ECO:0000313" key="3">
    <source>
        <dbReference type="Proteomes" id="UP000824469"/>
    </source>
</evidence>